<name>A0A7J8QF24_GOSRA</name>
<evidence type="ECO:0000313" key="2">
    <source>
        <dbReference type="EMBL" id="MBA0599870.1"/>
    </source>
</evidence>
<feature type="domain" description="RNase H type-1" evidence="1">
    <location>
        <begin position="8"/>
        <end position="72"/>
    </location>
</feature>
<dbReference type="PANTHER" id="PTHR47723:SF24">
    <property type="entry name" value="RNASE H TYPE-1 DOMAIN-CONTAINING PROTEIN"/>
    <property type="match status" value="1"/>
</dbReference>
<accession>A0A7J8QF24</accession>
<dbReference type="Gene3D" id="3.30.420.10">
    <property type="entry name" value="Ribonuclease H-like superfamily/Ribonuclease H"/>
    <property type="match status" value="1"/>
</dbReference>
<dbReference type="InterPro" id="IPR036397">
    <property type="entry name" value="RNaseH_sf"/>
</dbReference>
<evidence type="ECO:0000313" key="3">
    <source>
        <dbReference type="Proteomes" id="UP000593578"/>
    </source>
</evidence>
<dbReference type="InterPro" id="IPR002156">
    <property type="entry name" value="RNaseH_domain"/>
</dbReference>
<dbReference type="EMBL" id="JABEZZ010000011">
    <property type="protein sequence ID" value="MBA0599870.1"/>
    <property type="molecule type" value="Genomic_DNA"/>
</dbReference>
<dbReference type="GO" id="GO:0004523">
    <property type="term" value="F:RNA-DNA hybrid ribonuclease activity"/>
    <property type="evidence" value="ECO:0007669"/>
    <property type="project" value="InterPro"/>
</dbReference>
<comment type="caution">
    <text evidence="2">The sequence shown here is derived from an EMBL/GenBank/DDBJ whole genome shotgun (WGS) entry which is preliminary data.</text>
</comment>
<dbReference type="Proteomes" id="UP000593578">
    <property type="component" value="Unassembled WGS sequence"/>
</dbReference>
<sequence length="109" mass="12784">MVWFFLKDEGFNKVLIHTDNLEWVNAFQDRQFADSSSSLLRRINQMLRTMDQWNVRHIPREMNQVAGCIAKMISDKTFAVQVFEDVPEQLEARFCANRINDILAYDGLA</sequence>
<evidence type="ECO:0000259" key="1">
    <source>
        <dbReference type="Pfam" id="PF13456"/>
    </source>
</evidence>
<organism evidence="2 3">
    <name type="scientific">Gossypium raimondii</name>
    <name type="common">Peruvian cotton</name>
    <name type="synonym">Gossypium klotzschianum subsp. raimondii</name>
    <dbReference type="NCBI Taxonomy" id="29730"/>
    <lineage>
        <taxon>Eukaryota</taxon>
        <taxon>Viridiplantae</taxon>
        <taxon>Streptophyta</taxon>
        <taxon>Embryophyta</taxon>
        <taxon>Tracheophyta</taxon>
        <taxon>Spermatophyta</taxon>
        <taxon>Magnoliopsida</taxon>
        <taxon>eudicotyledons</taxon>
        <taxon>Gunneridae</taxon>
        <taxon>Pentapetalae</taxon>
        <taxon>rosids</taxon>
        <taxon>malvids</taxon>
        <taxon>Malvales</taxon>
        <taxon>Malvaceae</taxon>
        <taxon>Malvoideae</taxon>
        <taxon>Gossypium</taxon>
    </lineage>
</organism>
<dbReference type="Pfam" id="PF13456">
    <property type="entry name" value="RVT_3"/>
    <property type="match status" value="1"/>
</dbReference>
<reference evidence="2 3" key="1">
    <citation type="journal article" date="2019" name="Genome Biol. Evol.">
        <title>Insights into the evolution of the New World diploid cottons (Gossypium, subgenus Houzingenia) based on genome sequencing.</title>
        <authorList>
            <person name="Grover C.E."/>
            <person name="Arick M.A. 2nd"/>
            <person name="Thrash A."/>
            <person name="Conover J.L."/>
            <person name="Sanders W.S."/>
            <person name="Peterson D.G."/>
            <person name="Frelichowski J.E."/>
            <person name="Scheffler J.A."/>
            <person name="Scheffler B.E."/>
            <person name="Wendel J.F."/>
        </authorList>
    </citation>
    <scope>NUCLEOTIDE SEQUENCE [LARGE SCALE GENOMIC DNA]</scope>
    <source>
        <strain evidence="2">8</strain>
        <tissue evidence="2">Leaf</tissue>
    </source>
</reference>
<proteinExistence type="predicted"/>
<dbReference type="GO" id="GO:0003676">
    <property type="term" value="F:nucleic acid binding"/>
    <property type="evidence" value="ECO:0007669"/>
    <property type="project" value="InterPro"/>
</dbReference>
<dbReference type="AlphaFoldDB" id="A0A7J8QF24"/>
<gene>
    <name evidence="2" type="ORF">Gorai_006071</name>
</gene>
<dbReference type="InterPro" id="IPR053151">
    <property type="entry name" value="RNase_H-like"/>
</dbReference>
<dbReference type="PANTHER" id="PTHR47723">
    <property type="entry name" value="OS05G0353850 PROTEIN"/>
    <property type="match status" value="1"/>
</dbReference>
<protein>
    <recommendedName>
        <fullName evidence="1">RNase H type-1 domain-containing protein</fullName>
    </recommendedName>
</protein>